<dbReference type="GO" id="GO:0016301">
    <property type="term" value="F:kinase activity"/>
    <property type="evidence" value="ECO:0007669"/>
    <property type="project" value="UniProtKB-KW"/>
</dbReference>
<keyword evidence="1" id="KW-0418">Kinase</keyword>
<sequence length="227" mass="25453">MDTPTVLIISDEADFSRRITARWQMERNVPMFTLLSGELWPRFAVDGFDVAIIGELRRDLLSVVLEALHSTGQPIFCVCQSAATAQLVRERWLRVSILRPSEHWLETLVLAASEAVHRSRAESRARMAEFNCAALQRQATLGRYMVEMRHSLNNALTSVLGNSDLLLLEPGSLSAQTRAQIETIRNMTLRIHEIMQRFSSLEKEMNVVAQQAERDSGKSFAAAAAGD</sequence>
<gene>
    <name evidence="1" type="ORF">SBA1_430018</name>
</gene>
<reference evidence="2" key="1">
    <citation type="submission" date="2018-02" db="EMBL/GenBank/DDBJ databases">
        <authorList>
            <person name="Hausmann B."/>
        </authorList>
    </citation>
    <scope>NUCLEOTIDE SEQUENCE [LARGE SCALE GENOMIC DNA]</scope>
    <source>
        <strain evidence="2">Peat soil MAG SbA1</strain>
    </source>
</reference>
<dbReference type="EMBL" id="OMOD01000137">
    <property type="protein sequence ID" value="SPF42217.1"/>
    <property type="molecule type" value="Genomic_DNA"/>
</dbReference>
<evidence type="ECO:0000313" key="2">
    <source>
        <dbReference type="Proteomes" id="UP000238701"/>
    </source>
</evidence>
<proteinExistence type="predicted"/>
<dbReference type="Gene3D" id="1.10.287.130">
    <property type="match status" value="1"/>
</dbReference>
<organism evidence="1 2">
    <name type="scientific">Candidatus Sulfotelmatobacter kueseliae</name>
    <dbReference type="NCBI Taxonomy" id="2042962"/>
    <lineage>
        <taxon>Bacteria</taxon>
        <taxon>Pseudomonadati</taxon>
        <taxon>Acidobacteriota</taxon>
        <taxon>Terriglobia</taxon>
        <taxon>Terriglobales</taxon>
        <taxon>Candidatus Korobacteraceae</taxon>
        <taxon>Candidatus Sulfotelmatobacter</taxon>
    </lineage>
</organism>
<keyword evidence="1" id="KW-0808">Transferase</keyword>
<evidence type="ECO:0000313" key="1">
    <source>
        <dbReference type="EMBL" id="SPF42217.1"/>
    </source>
</evidence>
<name>A0A2U3KRK5_9BACT</name>
<dbReference type="Proteomes" id="UP000238701">
    <property type="component" value="Unassembled WGS sequence"/>
</dbReference>
<accession>A0A2U3KRK5</accession>
<protein>
    <submittedName>
        <fullName evidence="1">Histidine kinase A-like protein</fullName>
    </submittedName>
</protein>
<dbReference type="OrthoDB" id="9840002at2"/>
<dbReference type="AlphaFoldDB" id="A0A2U3KRK5"/>